<evidence type="ECO:0000256" key="2">
    <source>
        <dbReference type="SAM" id="SignalP"/>
    </source>
</evidence>
<dbReference type="Pfam" id="PF11776">
    <property type="entry name" value="RcnB"/>
    <property type="match status" value="1"/>
</dbReference>
<feature type="signal peptide" evidence="2">
    <location>
        <begin position="1"/>
        <end position="29"/>
    </location>
</feature>
<evidence type="ECO:0000313" key="4">
    <source>
        <dbReference type="Proteomes" id="UP001525968"/>
    </source>
</evidence>
<reference evidence="3 4" key="1">
    <citation type="submission" date="2022-09" db="EMBL/GenBank/DDBJ databases">
        <title>Draft genome of isolate Be4.</title>
        <authorList>
            <person name="Sanchez-Castro I."/>
            <person name="Martinez-Rodriguez P."/>
            <person name="Descostes M."/>
            <person name="Merroun M."/>
        </authorList>
    </citation>
    <scope>NUCLEOTIDE SEQUENCE [LARGE SCALE GENOMIC DNA]</scope>
    <source>
        <strain evidence="3 4">Be4</strain>
    </source>
</reference>
<dbReference type="RefSeq" id="WP_261499306.1">
    <property type="nucleotide sequence ID" value="NZ_JAODYH010000003.1"/>
</dbReference>
<dbReference type="Gene3D" id="3.10.450.160">
    <property type="entry name" value="inner membrane protein cigr"/>
    <property type="match status" value="1"/>
</dbReference>
<protein>
    <submittedName>
        <fullName evidence="3">RcnB family protein</fullName>
    </submittedName>
</protein>
<sequence>MTLHSVLRTGTWAAAAGLALTVFAPQASAQPNGHGNDYRGAPQAHNAPSPYHPGATMPGRKPGHAQAPGRGAGPNHNLYRGGKLPPAWRSKHYVVDDWRGHGLSRPARGHRWVQAGSDYLLVSIASGLIAQIVLR</sequence>
<evidence type="ECO:0000256" key="1">
    <source>
        <dbReference type="SAM" id="MobiDB-lite"/>
    </source>
</evidence>
<comment type="caution">
    <text evidence="3">The sequence shown here is derived from an EMBL/GenBank/DDBJ whole genome shotgun (WGS) entry which is preliminary data.</text>
</comment>
<dbReference type="InterPro" id="IPR024572">
    <property type="entry name" value="RcnB"/>
</dbReference>
<feature type="chain" id="PRO_5047254667" evidence="2">
    <location>
        <begin position="30"/>
        <end position="135"/>
    </location>
</feature>
<gene>
    <name evidence="3" type="ORF">N0K08_06630</name>
</gene>
<name>A0ABT2PII4_9BURK</name>
<proteinExistence type="predicted"/>
<organism evidence="3 4">
    <name type="scientific">Acidovorax bellezanensis</name>
    <dbReference type="NCBI Taxonomy" id="2976702"/>
    <lineage>
        <taxon>Bacteria</taxon>
        <taxon>Pseudomonadati</taxon>
        <taxon>Pseudomonadota</taxon>
        <taxon>Betaproteobacteria</taxon>
        <taxon>Burkholderiales</taxon>
        <taxon>Comamonadaceae</taxon>
        <taxon>Acidovorax</taxon>
    </lineage>
</organism>
<dbReference type="EMBL" id="JAODYH010000003">
    <property type="protein sequence ID" value="MCT9810300.1"/>
    <property type="molecule type" value="Genomic_DNA"/>
</dbReference>
<keyword evidence="2" id="KW-0732">Signal</keyword>
<dbReference type="Proteomes" id="UP001525968">
    <property type="component" value="Unassembled WGS sequence"/>
</dbReference>
<feature type="region of interest" description="Disordered" evidence="1">
    <location>
        <begin position="28"/>
        <end position="82"/>
    </location>
</feature>
<evidence type="ECO:0000313" key="3">
    <source>
        <dbReference type="EMBL" id="MCT9810300.1"/>
    </source>
</evidence>
<keyword evidence="4" id="KW-1185">Reference proteome</keyword>
<accession>A0ABT2PII4</accession>